<dbReference type="InterPro" id="IPR018714">
    <property type="entry name" value="DUF2237"/>
</dbReference>
<dbReference type="PANTHER" id="PTHR37466">
    <property type="entry name" value="SLR1628 PROTEIN"/>
    <property type="match status" value="1"/>
</dbReference>
<evidence type="ECO:0000256" key="1">
    <source>
        <dbReference type="SAM" id="SignalP"/>
    </source>
</evidence>
<proteinExistence type="predicted"/>
<dbReference type="Proteomes" id="UP001465755">
    <property type="component" value="Unassembled WGS sequence"/>
</dbReference>
<accession>A0AAW1PX93</accession>
<keyword evidence="1" id="KW-0732">Signal</keyword>
<dbReference type="AlphaFoldDB" id="A0AAW1PX93"/>
<organism evidence="2 3">
    <name type="scientific">Symbiochloris irregularis</name>
    <dbReference type="NCBI Taxonomy" id="706552"/>
    <lineage>
        <taxon>Eukaryota</taxon>
        <taxon>Viridiplantae</taxon>
        <taxon>Chlorophyta</taxon>
        <taxon>core chlorophytes</taxon>
        <taxon>Trebouxiophyceae</taxon>
        <taxon>Trebouxiales</taxon>
        <taxon>Trebouxiaceae</taxon>
        <taxon>Symbiochloris</taxon>
    </lineage>
</organism>
<feature type="chain" id="PRO_5043430214" description="DUF2237 domain-containing protein" evidence="1">
    <location>
        <begin position="26"/>
        <end position="169"/>
    </location>
</feature>
<name>A0AAW1PX93_9CHLO</name>
<evidence type="ECO:0000313" key="2">
    <source>
        <dbReference type="EMBL" id="KAK9814011.1"/>
    </source>
</evidence>
<dbReference type="PANTHER" id="PTHR37466:SF1">
    <property type="entry name" value="SLR1628 PROTEIN"/>
    <property type="match status" value="1"/>
</dbReference>
<sequence length="169" mass="17875">MRRQLLLTPAVVLLMLNRLGTKVSALPVQRVSNSVQLNKPTRISAAQASGSAAQMTNNVLGGDLEPCANGCGFSRDGYCRVTDGDFGVHAVAAVVTDDFLTYTKSQGNDLSTPMPPSFPGLKAGDRWCLCAGRWLQAEKAGKAPKVVLAATDAKALDTIPLELLKKYAA</sequence>
<gene>
    <name evidence="2" type="ORF">WJX73_008968</name>
</gene>
<protein>
    <recommendedName>
        <fullName evidence="4">DUF2237 domain-containing protein</fullName>
    </recommendedName>
</protein>
<dbReference type="Gene3D" id="3.30.56.110">
    <property type="entry name" value="Protein of unknown function DUF2237"/>
    <property type="match status" value="1"/>
</dbReference>
<feature type="signal peptide" evidence="1">
    <location>
        <begin position="1"/>
        <end position="25"/>
    </location>
</feature>
<keyword evidence="3" id="KW-1185">Reference proteome</keyword>
<evidence type="ECO:0008006" key="4">
    <source>
        <dbReference type="Google" id="ProtNLM"/>
    </source>
</evidence>
<evidence type="ECO:0000313" key="3">
    <source>
        <dbReference type="Proteomes" id="UP001465755"/>
    </source>
</evidence>
<comment type="caution">
    <text evidence="2">The sequence shown here is derived from an EMBL/GenBank/DDBJ whole genome shotgun (WGS) entry which is preliminary data.</text>
</comment>
<reference evidence="2 3" key="1">
    <citation type="journal article" date="2024" name="Nat. Commun.">
        <title>Phylogenomics reveals the evolutionary origins of lichenization in chlorophyte algae.</title>
        <authorList>
            <person name="Puginier C."/>
            <person name="Libourel C."/>
            <person name="Otte J."/>
            <person name="Skaloud P."/>
            <person name="Haon M."/>
            <person name="Grisel S."/>
            <person name="Petersen M."/>
            <person name="Berrin J.G."/>
            <person name="Delaux P.M."/>
            <person name="Dal Grande F."/>
            <person name="Keller J."/>
        </authorList>
    </citation>
    <scope>NUCLEOTIDE SEQUENCE [LARGE SCALE GENOMIC DNA]</scope>
    <source>
        <strain evidence="2 3">SAG 2036</strain>
    </source>
</reference>
<dbReference type="EMBL" id="JALJOQ010000002">
    <property type="protein sequence ID" value="KAK9814011.1"/>
    <property type="molecule type" value="Genomic_DNA"/>
</dbReference>
<dbReference type="Pfam" id="PF09996">
    <property type="entry name" value="DUF2237"/>
    <property type="match status" value="1"/>
</dbReference>